<dbReference type="PANTHER" id="PTHR13068:SF133">
    <property type="entry name" value="MITOCHONDRIAL TRANSCRIPTION TERMINATION FACTOR FAMILY PROTEIN"/>
    <property type="match status" value="1"/>
</dbReference>
<dbReference type="Proteomes" id="UP000288805">
    <property type="component" value="Unassembled WGS sequence"/>
</dbReference>
<dbReference type="Pfam" id="PF02536">
    <property type="entry name" value="mTERF"/>
    <property type="match status" value="1"/>
</dbReference>
<sequence>MGESMWEHKMEVYRGWGLTDDDIMLMFKSDPLCMAASERKIMSVMDFLVNKMGWEHAAVVRYPTVFLCSLEKKIIPWCSVVKVIQMKVLRPSFIAYIYSKEIWFPLENTSIIVMRRVLEITPPNSAFFEPCYLSNPSENLQMRGGSE</sequence>
<reference evidence="4 5" key="1">
    <citation type="journal article" date="2018" name="PLoS Genet.">
        <title>Population sequencing reveals clonal diversity and ancestral inbreeding in the grapevine cultivar Chardonnay.</title>
        <authorList>
            <person name="Roach M.J."/>
            <person name="Johnson D.L."/>
            <person name="Bohlmann J."/>
            <person name="van Vuuren H.J."/>
            <person name="Jones S.J."/>
            <person name="Pretorius I.S."/>
            <person name="Schmidt S.A."/>
            <person name="Borneman A.R."/>
        </authorList>
    </citation>
    <scope>NUCLEOTIDE SEQUENCE [LARGE SCALE GENOMIC DNA]</scope>
    <source>
        <strain evidence="5">cv. Chardonnay</strain>
        <tissue evidence="4">Leaf</tissue>
    </source>
</reference>
<keyword evidence="2" id="KW-0804">Transcription</keyword>
<dbReference type="PANTHER" id="PTHR13068">
    <property type="entry name" value="CGI-12 PROTEIN-RELATED"/>
    <property type="match status" value="1"/>
</dbReference>
<keyword evidence="2" id="KW-0806">Transcription termination</keyword>
<accession>A0A438KHI7</accession>
<dbReference type="Gene3D" id="1.25.70.10">
    <property type="entry name" value="Transcription termination factor 3, mitochondrial"/>
    <property type="match status" value="1"/>
</dbReference>
<name>A0A438KHI7_VITVI</name>
<proteinExistence type="inferred from homology"/>
<dbReference type="GO" id="GO:0003676">
    <property type="term" value="F:nucleic acid binding"/>
    <property type="evidence" value="ECO:0007669"/>
    <property type="project" value="InterPro"/>
</dbReference>
<dbReference type="AlphaFoldDB" id="A0A438KHI7"/>
<evidence type="ECO:0000256" key="1">
    <source>
        <dbReference type="ARBA" id="ARBA00007692"/>
    </source>
</evidence>
<comment type="caution">
    <text evidence="4">The sequence shown here is derived from an EMBL/GenBank/DDBJ whole genome shotgun (WGS) entry which is preliminary data.</text>
</comment>
<evidence type="ECO:0000313" key="5">
    <source>
        <dbReference type="Proteomes" id="UP000288805"/>
    </source>
</evidence>
<dbReference type="InterPro" id="IPR003690">
    <property type="entry name" value="MTERF"/>
</dbReference>
<dbReference type="SMART" id="SM00733">
    <property type="entry name" value="Mterf"/>
    <property type="match status" value="2"/>
</dbReference>
<evidence type="ECO:0000256" key="2">
    <source>
        <dbReference type="ARBA" id="ARBA00022472"/>
    </source>
</evidence>
<protein>
    <submittedName>
        <fullName evidence="4">Uncharacterized protein</fullName>
    </submittedName>
</protein>
<keyword evidence="3" id="KW-0809">Transit peptide</keyword>
<dbReference type="GO" id="GO:0006353">
    <property type="term" value="P:DNA-templated transcription termination"/>
    <property type="evidence" value="ECO:0007669"/>
    <property type="project" value="UniProtKB-KW"/>
</dbReference>
<keyword evidence="2" id="KW-0805">Transcription regulation</keyword>
<gene>
    <name evidence="4" type="ORF">CK203_002828</name>
</gene>
<evidence type="ECO:0000256" key="3">
    <source>
        <dbReference type="ARBA" id="ARBA00022946"/>
    </source>
</evidence>
<dbReference type="InterPro" id="IPR038538">
    <property type="entry name" value="MTERF_sf"/>
</dbReference>
<dbReference type="EMBL" id="QGNW01000006">
    <property type="protein sequence ID" value="RVX20670.1"/>
    <property type="molecule type" value="Genomic_DNA"/>
</dbReference>
<organism evidence="4 5">
    <name type="scientific">Vitis vinifera</name>
    <name type="common">Grape</name>
    <dbReference type="NCBI Taxonomy" id="29760"/>
    <lineage>
        <taxon>Eukaryota</taxon>
        <taxon>Viridiplantae</taxon>
        <taxon>Streptophyta</taxon>
        <taxon>Embryophyta</taxon>
        <taxon>Tracheophyta</taxon>
        <taxon>Spermatophyta</taxon>
        <taxon>Magnoliopsida</taxon>
        <taxon>eudicotyledons</taxon>
        <taxon>Gunneridae</taxon>
        <taxon>Pentapetalae</taxon>
        <taxon>rosids</taxon>
        <taxon>Vitales</taxon>
        <taxon>Vitaceae</taxon>
        <taxon>Viteae</taxon>
        <taxon>Vitis</taxon>
    </lineage>
</organism>
<evidence type="ECO:0000313" key="4">
    <source>
        <dbReference type="EMBL" id="RVX20670.1"/>
    </source>
</evidence>
<comment type="similarity">
    <text evidence="1">Belongs to the mTERF family.</text>
</comment>